<evidence type="ECO:0000313" key="2">
    <source>
        <dbReference type="EMBL" id="ASD27045.1"/>
    </source>
</evidence>
<organism evidence="2 3">
    <name type="scientific">Brevundimonas diminuta</name>
    <name type="common">Pseudomonas diminuta</name>
    <dbReference type="NCBI Taxonomy" id="293"/>
    <lineage>
        <taxon>Bacteria</taxon>
        <taxon>Pseudomonadati</taxon>
        <taxon>Pseudomonadota</taxon>
        <taxon>Alphaproteobacteria</taxon>
        <taxon>Caulobacterales</taxon>
        <taxon>Caulobacteraceae</taxon>
        <taxon>Brevundimonas</taxon>
    </lineage>
</organism>
<proteinExistence type="predicted"/>
<reference evidence="2 3" key="2">
    <citation type="submission" date="2017-06" db="EMBL/GenBank/DDBJ databases">
        <authorList>
            <person name="Kim H.J."/>
            <person name="Triplett B.A."/>
        </authorList>
    </citation>
    <scope>NUCLEOTIDE SEQUENCE [LARGE SCALE GENOMIC DNA]</scope>
    <source>
        <strain evidence="2 3">BZC3</strain>
    </source>
</reference>
<accession>A0A1Z3LY68</accession>
<protein>
    <recommendedName>
        <fullName evidence="4">DUF2459 domain-containing protein</fullName>
    </recommendedName>
</protein>
<feature type="transmembrane region" description="Helical" evidence="1">
    <location>
        <begin position="21"/>
        <end position="43"/>
    </location>
</feature>
<reference evidence="2 3" key="1">
    <citation type="submission" date="2017-06" db="EMBL/GenBank/DDBJ databases">
        <title>Biodegradation of gentamicin by bacterial consortia AMQD4 in synthetic medium and raw gentamicin sewage.</title>
        <authorList>
            <person name="Chang H."/>
            <person name="Feng Y."/>
            <person name="Li Z."/>
            <person name="Xue J."/>
            <person name="Cheng D."/>
        </authorList>
    </citation>
    <scope>NUCLEOTIDE SEQUENCE [LARGE SCALE GENOMIC DNA]</scope>
    <source>
        <strain evidence="2 3">BZC3</strain>
    </source>
</reference>
<evidence type="ECO:0008006" key="4">
    <source>
        <dbReference type="Google" id="ProtNLM"/>
    </source>
</evidence>
<dbReference type="EMBL" id="CP021995">
    <property type="protein sequence ID" value="ASD27045.1"/>
    <property type="molecule type" value="Genomic_DNA"/>
</dbReference>
<name>A0A1Z3LY68_BREDI</name>
<dbReference type="Proteomes" id="UP000197024">
    <property type="component" value="Chromosome"/>
</dbReference>
<dbReference type="InterPro" id="IPR011727">
    <property type="entry name" value="CHP02117"/>
</dbReference>
<keyword evidence="1" id="KW-0472">Membrane</keyword>
<gene>
    <name evidence="2" type="ORF">CD943_09195</name>
</gene>
<evidence type="ECO:0000256" key="1">
    <source>
        <dbReference type="SAM" id="Phobius"/>
    </source>
</evidence>
<dbReference type="AlphaFoldDB" id="A0A1Z3LY68"/>
<dbReference type="Pfam" id="PF09601">
    <property type="entry name" value="DUF2459"/>
    <property type="match status" value="1"/>
</dbReference>
<keyword evidence="1" id="KW-1133">Transmembrane helix</keyword>
<keyword evidence="1" id="KW-0812">Transmembrane</keyword>
<dbReference type="STRING" id="293.GCA_000988015_03030"/>
<sequence length="259" mass="27384">MGDDAGLFARPRRPRRLRDQLGGAELLIRWSFAVLFGLLAGVWTAQRPGDPALFPAASSETAIVVHLLDNGFHTDLAVPRAALAAGDDALARAVRALPPGDWVRIGWGDSVFYVEQGAISGRLPDGARAFFKPGGNPSVLMLDPDPTDPALFSEAERATLRLSPQGFAALRARVATSLRLDEGGQAVVSAQRDGDDAVFYASGETFWVGHLCNHWTAEVLNAGGLPMPMARSLTSGAVMRAARQAEQSAAELDLSGAGD</sequence>
<evidence type="ECO:0000313" key="3">
    <source>
        <dbReference type="Proteomes" id="UP000197024"/>
    </source>
</evidence>